<dbReference type="GO" id="GO:0005524">
    <property type="term" value="F:ATP binding"/>
    <property type="evidence" value="ECO:0007669"/>
    <property type="project" value="UniProtKB-KW"/>
</dbReference>
<proteinExistence type="predicted"/>
<name>A0A7Y6I961_9ACTN</name>
<dbReference type="PANTHER" id="PTHR35526">
    <property type="entry name" value="ANTI-SIGMA-F FACTOR RSBW-RELATED"/>
    <property type="match status" value="1"/>
</dbReference>
<dbReference type="RefSeq" id="WP_175590097.1">
    <property type="nucleotide sequence ID" value="NZ_JABWGN010000005.1"/>
</dbReference>
<keyword evidence="5" id="KW-1185">Reference proteome</keyword>
<dbReference type="CDD" id="cd16936">
    <property type="entry name" value="HATPase_RsbW-like"/>
    <property type="match status" value="1"/>
</dbReference>
<feature type="compositionally biased region" description="Basic and acidic residues" evidence="2">
    <location>
        <begin position="79"/>
        <end position="92"/>
    </location>
</feature>
<comment type="caution">
    <text evidence="4">The sequence shown here is derived from an EMBL/GenBank/DDBJ whole genome shotgun (WGS) entry which is preliminary data.</text>
</comment>
<feature type="region of interest" description="Disordered" evidence="2">
    <location>
        <begin position="79"/>
        <end position="98"/>
    </location>
</feature>
<evidence type="ECO:0000259" key="3">
    <source>
        <dbReference type="Pfam" id="PF13581"/>
    </source>
</evidence>
<dbReference type="AlphaFoldDB" id="A0A7Y6I961"/>
<dbReference type="InterPro" id="IPR036890">
    <property type="entry name" value="HATPase_C_sf"/>
</dbReference>
<protein>
    <submittedName>
        <fullName evidence="4">ATP-binding protein</fullName>
    </submittedName>
</protein>
<dbReference type="Pfam" id="PF13581">
    <property type="entry name" value="HATPase_c_2"/>
    <property type="match status" value="1"/>
</dbReference>
<feature type="domain" description="Histidine kinase/HSP90-like ATPase" evidence="3">
    <location>
        <begin position="15"/>
        <end position="121"/>
    </location>
</feature>
<keyword evidence="4" id="KW-0067">ATP-binding</keyword>
<keyword evidence="1" id="KW-0418">Kinase</keyword>
<organism evidence="4 5">
    <name type="scientific">Nonomuraea montanisoli</name>
    <dbReference type="NCBI Taxonomy" id="2741721"/>
    <lineage>
        <taxon>Bacteria</taxon>
        <taxon>Bacillati</taxon>
        <taxon>Actinomycetota</taxon>
        <taxon>Actinomycetes</taxon>
        <taxon>Streptosporangiales</taxon>
        <taxon>Streptosporangiaceae</taxon>
        <taxon>Nonomuraea</taxon>
    </lineage>
</organism>
<dbReference type="PANTHER" id="PTHR35526:SF3">
    <property type="entry name" value="ANTI-SIGMA-F FACTOR RSBW"/>
    <property type="match status" value="1"/>
</dbReference>
<keyword evidence="1" id="KW-0808">Transferase</keyword>
<reference evidence="4 5" key="1">
    <citation type="submission" date="2020-06" db="EMBL/GenBank/DDBJ databases">
        <title>Nonomuraea sp. SMC257, a novel actinomycete isolated from soil.</title>
        <authorList>
            <person name="Chanama M."/>
        </authorList>
    </citation>
    <scope>NUCLEOTIDE SEQUENCE [LARGE SCALE GENOMIC DNA]</scope>
    <source>
        <strain evidence="4 5">SMC257</strain>
    </source>
</reference>
<dbReference type="GO" id="GO:0004674">
    <property type="term" value="F:protein serine/threonine kinase activity"/>
    <property type="evidence" value="ECO:0007669"/>
    <property type="project" value="UniProtKB-KW"/>
</dbReference>
<accession>A0A7Y6I961</accession>
<dbReference type="InterPro" id="IPR003594">
    <property type="entry name" value="HATPase_dom"/>
</dbReference>
<dbReference type="EMBL" id="JABWGN010000005">
    <property type="protein sequence ID" value="NUW32664.1"/>
    <property type="molecule type" value="Genomic_DNA"/>
</dbReference>
<evidence type="ECO:0000313" key="4">
    <source>
        <dbReference type="EMBL" id="NUW32664.1"/>
    </source>
</evidence>
<dbReference type="Gene3D" id="3.30.565.10">
    <property type="entry name" value="Histidine kinase-like ATPase, C-terminal domain"/>
    <property type="match status" value="1"/>
</dbReference>
<keyword evidence="1" id="KW-0723">Serine/threonine-protein kinase</keyword>
<dbReference type="Proteomes" id="UP000586042">
    <property type="component" value="Unassembled WGS sequence"/>
</dbReference>
<evidence type="ECO:0000256" key="1">
    <source>
        <dbReference type="ARBA" id="ARBA00022527"/>
    </source>
</evidence>
<gene>
    <name evidence="4" type="ORF">HTZ77_14655</name>
</gene>
<dbReference type="SUPFAM" id="SSF55874">
    <property type="entry name" value="ATPase domain of HSP90 chaperone/DNA topoisomerase II/histidine kinase"/>
    <property type="match status" value="1"/>
</dbReference>
<evidence type="ECO:0000313" key="5">
    <source>
        <dbReference type="Proteomes" id="UP000586042"/>
    </source>
</evidence>
<evidence type="ECO:0000256" key="2">
    <source>
        <dbReference type="SAM" id="MobiDB-lite"/>
    </source>
</evidence>
<dbReference type="InterPro" id="IPR050267">
    <property type="entry name" value="Anti-sigma-factor_SerPK"/>
</dbReference>
<sequence>MGTEGSVYTVEHHLPEELDSITLARDLTRQALTESGYTGPYDDALLIVSELVTNALVHGAGAPVLHLVAGPTRVRIEVRDSSSRMPEPREPGPRSGWGLNVIDRLSSRWGSQSHDGGKVVWCELAAIPAPSWAN</sequence>
<keyword evidence="4" id="KW-0547">Nucleotide-binding</keyword>